<dbReference type="HOGENOM" id="CLU_013364_5_2_1"/>
<dbReference type="PANTHER" id="PTHR43248">
    <property type="entry name" value="2-SUCCINYL-6-HYDROXY-2,4-CYCLOHEXADIENE-1-CARBOXYLATE SYNTHASE"/>
    <property type="match status" value="1"/>
</dbReference>
<accession>A0A067SW77</accession>
<keyword evidence="2" id="KW-0378">Hydrolase</keyword>
<evidence type="ECO:0000313" key="6">
    <source>
        <dbReference type="EMBL" id="KDR74317.1"/>
    </source>
</evidence>
<dbReference type="OrthoDB" id="425534at2759"/>
<dbReference type="InterPro" id="IPR000073">
    <property type="entry name" value="AB_hydrolase_1"/>
</dbReference>
<dbReference type="EMBL" id="KL142383">
    <property type="protein sequence ID" value="KDR74317.1"/>
    <property type="molecule type" value="Genomic_DNA"/>
</dbReference>
<dbReference type="SUPFAM" id="SSF53474">
    <property type="entry name" value="alpha/beta-Hydrolases"/>
    <property type="match status" value="1"/>
</dbReference>
<feature type="domain" description="AB hydrolase-1" evidence="4">
    <location>
        <begin position="107"/>
        <end position="277"/>
    </location>
</feature>
<gene>
    <name evidence="6" type="ORF">GALMADRAFT_250129</name>
</gene>
<dbReference type="PANTHER" id="PTHR43248:SF25">
    <property type="entry name" value="AB HYDROLASE-1 DOMAIN-CONTAINING PROTEIN-RELATED"/>
    <property type="match status" value="1"/>
</dbReference>
<evidence type="ECO:0000256" key="1">
    <source>
        <dbReference type="ARBA" id="ARBA00010088"/>
    </source>
</evidence>
<proteinExistence type="inferred from homology"/>
<evidence type="ECO:0000259" key="4">
    <source>
        <dbReference type="Pfam" id="PF00561"/>
    </source>
</evidence>
<keyword evidence="3" id="KW-0732">Signal</keyword>
<feature type="signal peptide" evidence="3">
    <location>
        <begin position="1"/>
        <end position="22"/>
    </location>
</feature>
<organism evidence="6 7">
    <name type="scientific">Galerina marginata (strain CBS 339.88)</name>
    <dbReference type="NCBI Taxonomy" id="685588"/>
    <lineage>
        <taxon>Eukaryota</taxon>
        <taxon>Fungi</taxon>
        <taxon>Dikarya</taxon>
        <taxon>Basidiomycota</taxon>
        <taxon>Agaricomycotina</taxon>
        <taxon>Agaricomycetes</taxon>
        <taxon>Agaricomycetidae</taxon>
        <taxon>Agaricales</taxon>
        <taxon>Agaricineae</taxon>
        <taxon>Strophariaceae</taxon>
        <taxon>Galerina</taxon>
    </lineage>
</organism>
<evidence type="ECO:0000256" key="3">
    <source>
        <dbReference type="SAM" id="SignalP"/>
    </source>
</evidence>
<feature type="domain" description="Peptidase S33 tripeptidyl aminopeptidase-like C-terminal" evidence="5">
    <location>
        <begin position="429"/>
        <end position="529"/>
    </location>
</feature>
<evidence type="ECO:0000256" key="2">
    <source>
        <dbReference type="ARBA" id="ARBA00022801"/>
    </source>
</evidence>
<dbReference type="Pfam" id="PF00561">
    <property type="entry name" value="Abhydrolase_1"/>
    <property type="match status" value="1"/>
</dbReference>
<dbReference type="AlphaFoldDB" id="A0A067SW77"/>
<dbReference type="Proteomes" id="UP000027222">
    <property type="component" value="Unassembled WGS sequence"/>
</dbReference>
<feature type="chain" id="PRO_5001648633" description="AB hydrolase-1 domain-containing protein" evidence="3">
    <location>
        <begin position="23"/>
        <end position="579"/>
    </location>
</feature>
<dbReference type="GO" id="GO:0016787">
    <property type="term" value="F:hydrolase activity"/>
    <property type="evidence" value="ECO:0007669"/>
    <property type="project" value="UniProtKB-KW"/>
</dbReference>
<protein>
    <recommendedName>
        <fullName evidence="8">AB hydrolase-1 domain-containing protein</fullName>
    </recommendedName>
</protein>
<name>A0A067SW77_GALM3</name>
<evidence type="ECO:0000259" key="5">
    <source>
        <dbReference type="Pfam" id="PF08386"/>
    </source>
</evidence>
<evidence type="ECO:0008006" key="8">
    <source>
        <dbReference type="Google" id="ProtNLM"/>
    </source>
</evidence>
<dbReference type="Pfam" id="PF08386">
    <property type="entry name" value="Abhydrolase_4"/>
    <property type="match status" value="1"/>
</dbReference>
<dbReference type="STRING" id="685588.A0A067SW77"/>
<keyword evidence="7" id="KW-1185">Reference proteome</keyword>
<sequence>MSPKSLRVLLLTACGLLGLVVFRSWTNTHELEFVPFSEEQRIKGDGIPWDMIRPQKQLVWQNCAPGRHCARLIVPLNHSEPEGEQATIALARFPSSLAQNSKLYRGPILVNPGGPGGSGVDMVLGGGGNLLSTIVGPQFDIVGFDSRGIARSTPRVSFFKTDVERSFWDLGLNVVNNSAEGVARTWAQAQITGKLAAESDNGYLKHINTDQTARDMLSIVEAHGRSKLQYWGFSYGTVLGATFASIFPDKIERMVIDGVADTEDYYSNRWSTSLIDTDKVLTDFFAGCANAGPDDCEFWAPTADDIRQNLTRLYNAVRSKPLPVKLASSYGLLDYAKLRITILRSLYSPYALFPLLSRGLAALAAGDGSLLFSQFATPPFECSCDPLAHASDSVDDASIAIVCNDGDEVPGDLEDAEKHLEMMTKVSSWGEIWSSVRIQCSGWPKLPKQGFRGPFMAKTSHPILLIGNTADPVTPLWSAKNVSRGFEGSVVLQQNSSGHCSVSAPSVCTQQHVRRYFVDGTLPAAGTVCDTIGKPFPDAKSLEMGDQQAVLTSNMTPDERDIYKAVLELSEKPIIKFTL</sequence>
<dbReference type="InterPro" id="IPR013595">
    <property type="entry name" value="Pept_S33_TAP-like_C"/>
</dbReference>
<reference evidence="7" key="1">
    <citation type="journal article" date="2014" name="Proc. Natl. Acad. Sci. U.S.A.">
        <title>Extensive sampling of basidiomycete genomes demonstrates inadequacy of the white-rot/brown-rot paradigm for wood decay fungi.</title>
        <authorList>
            <person name="Riley R."/>
            <person name="Salamov A.A."/>
            <person name="Brown D.W."/>
            <person name="Nagy L.G."/>
            <person name="Floudas D."/>
            <person name="Held B.W."/>
            <person name="Levasseur A."/>
            <person name="Lombard V."/>
            <person name="Morin E."/>
            <person name="Otillar R."/>
            <person name="Lindquist E.A."/>
            <person name="Sun H."/>
            <person name="LaButti K.M."/>
            <person name="Schmutz J."/>
            <person name="Jabbour D."/>
            <person name="Luo H."/>
            <person name="Baker S.E."/>
            <person name="Pisabarro A.G."/>
            <person name="Walton J.D."/>
            <person name="Blanchette R.A."/>
            <person name="Henrissat B."/>
            <person name="Martin F."/>
            <person name="Cullen D."/>
            <person name="Hibbett D.S."/>
            <person name="Grigoriev I.V."/>
        </authorList>
    </citation>
    <scope>NUCLEOTIDE SEQUENCE [LARGE SCALE GENOMIC DNA]</scope>
    <source>
        <strain evidence="7">CBS 339.88</strain>
    </source>
</reference>
<dbReference type="InterPro" id="IPR029058">
    <property type="entry name" value="AB_hydrolase_fold"/>
</dbReference>
<dbReference type="Gene3D" id="3.40.50.1820">
    <property type="entry name" value="alpha/beta hydrolase"/>
    <property type="match status" value="1"/>
</dbReference>
<comment type="similarity">
    <text evidence="1">Belongs to the peptidase S33 family.</text>
</comment>
<dbReference type="InterPro" id="IPR051601">
    <property type="entry name" value="Serine_prot/Carboxylest_S33"/>
</dbReference>
<evidence type="ECO:0000313" key="7">
    <source>
        <dbReference type="Proteomes" id="UP000027222"/>
    </source>
</evidence>